<accession>A0ABS7C579</accession>
<feature type="domain" description="Glycoside hydrolase 35 catalytic" evidence="2">
    <location>
        <begin position="10"/>
        <end position="81"/>
    </location>
</feature>
<comment type="caution">
    <text evidence="3">The sequence shown here is derived from an EMBL/GenBank/DDBJ whole genome shotgun (WGS) entry which is preliminary data.</text>
</comment>
<dbReference type="Gene3D" id="3.20.20.80">
    <property type="entry name" value="Glycosidases"/>
    <property type="match status" value="1"/>
</dbReference>
<dbReference type="SUPFAM" id="SSF51445">
    <property type="entry name" value="(Trans)glycosidases"/>
    <property type="match status" value="1"/>
</dbReference>
<dbReference type="PANTHER" id="PTHR23421">
    <property type="entry name" value="BETA-GALACTOSIDASE RELATED"/>
    <property type="match status" value="1"/>
</dbReference>
<organism evidence="3 4">
    <name type="scientific">Paenibacillus sepulcri</name>
    <dbReference type="NCBI Taxonomy" id="359917"/>
    <lineage>
        <taxon>Bacteria</taxon>
        <taxon>Bacillati</taxon>
        <taxon>Bacillota</taxon>
        <taxon>Bacilli</taxon>
        <taxon>Bacillales</taxon>
        <taxon>Paenibacillaceae</taxon>
        <taxon>Paenibacillus</taxon>
    </lineage>
</organism>
<dbReference type="EMBL" id="JAHZIK010000484">
    <property type="protein sequence ID" value="MBW7456036.1"/>
    <property type="molecule type" value="Genomic_DNA"/>
</dbReference>
<dbReference type="Proteomes" id="UP001519887">
    <property type="component" value="Unassembled WGS sequence"/>
</dbReference>
<keyword evidence="4" id="KW-1185">Reference proteome</keyword>
<name>A0ABS7C579_9BACL</name>
<evidence type="ECO:0000313" key="4">
    <source>
        <dbReference type="Proteomes" id="UP001519887"/>
    </source>
</evidence>
<dbReference type="InterPro" id="IPR001944">
    <property type="entry name" value="Glycoside_Hdrlase_35"/>
</dbReference>
<evidence type="ECO:0000256" key="1">
    <source>
        <dbReference type="ARBA" id="ARBA00009809"/>
    </source>
</evidence>
<reference evidence="3 4" key="1">
    <citation type="submission" date="2021-07" db="EMBL/GenBank/DDBJ databases">
        <title>Paenibacillus radiodurans sp. nov., isolated from the southeastern edge of Tengger Desert.</title>
        <authorList>
            <person name="Zhang G."/>
        </authorList>
    </citation>
    <scope>NUCLEOTIDE SEQUENCE [LARGE SCALE GENOMIC DNA]</scope>
    <source>
        <strain evidence="3 4">CCM 7311</strain>
    </source>
</reference>
<sequence length="82" mass="9339">MAVFGVEGNQFVLDGKAIRLLSGAIHYFRVVPEYWRDRLLKLKACGLNTVETYVPWNLHEPKEGQFQFEGIAGIENFIRLAG</sequence>
<dbReference type="PRINTS" id="PR00742">
    <property type="entry name" value="GLHYDRLASE35"/>
</dbReference>
<proteinExistence type="inferred from homology"/>
<dbReference type="InterPro" id="IPR017853">
    <property type="entry name" value="GH"/>
</dbReference>
<comment type="similarity">
    <text evidence="1">Belongs to the glycosyl hydrolase 35 family.</text>
</comment>
<feature type="non-terminal residue" evidence="3">
    <location>
        <position position="82"/>
    </location>
</feature>
<protein>
    <submittedName>
        <fullName evidence="3">Beta-galactosidase</fullName>
    </submittedName>
</protein>
<gene>
    <name evidence="3" type="ORF">K0U00_18565</name>
</gene>
<dbReference type="Pfam" id="PF01301">
    <property type="entry name" value="Glyco_hydro_35"/>
    <property type="match status" value="1"/>
</dbReference>
<evidence type="ECO:0000259" key="2">
    <source>
        <dbReference type="Pfam" id="PF01301"/>
    </source>
</evidence>
<dbReference type="InterPro" id="IPR031330">
    <property type="entry name" value="Gly_Hdrlase_35_cat"/>
</dbReference>
<evidence type="ECO:0000313" key="3">
    <source>
        <dbReference type="EMBL" id="MBW7456036.1"/>
    </source>
</evidence>